<evidence type="ECO:0000313" key="9">
    <source>
        <dbReference type="EMBL" id="KCW75494.1"/>
    </source>
</evidence>
<comment type="subcellular location">
    <subcellularLocation>
        <location evidence="1">Golgi apparatus membrane</location>
        <topology evidence="1">Single-pass type II membrane protein</topology>
    </subcellularLocation>
</comment>
<keyword evidence="3" id="KW-0328">Glycosyltransferase</keyword>
<reference evidence="9" key="1">
    <citation type="submission" date="2013-07" db="EMBL/GenBank/DDBJ databases">
        <title>The genome of Eucalyptus grandis.</title>
        <authorList>
            <person name="Schmutz J."/>
            <person name="Hayes R."/>
            <person name="Myburg A."/>
            <person name="Tuskan G."/>
            <person name="Grattapaglia D."/>
            <person name="Rokhsar D.S."/>
        </authorList>
    </citation>
    <scope>NUCLEOTIDE SEQUENCE</scope>
    <source>
        <tissue evidence="9">Leaf extractions</tissue>
    </source>
</reference>
<dbReference type="AlphaFoldDB" id="A0A059CB93"/>
<dbReference type="OMA" id="MATRGMH"/>
<evidence type="ECO:0000256" key="5">
    <source>
        <dbReference type="ARBA" id="ARBA00023034"/>
    </source>
</evidence>
<dbReference type="GO" id="GO:0016757">
    <property type="term" value="F:glycosyltransferase activity"/>
    <property type="evidence" value="ECO:0007669"/>
    <property type="project" value="UniProtKB-KW"/>
</dbReference>
<dbReference type="FunCoup" id="A0A059CB93">
    <property type="interactions" value="1075"/>
</dbReference>
<dbReference type="EMBL" id="KK198757">
    <property type="protein sequence ID" value="KCW75494.1"/>
    <property type="molecule type" value="Genomic_DNA"/>
</dbReference>
<dbReference type="InterPro" id="IPR040911">
    <property type="entry name" value="Exostosin_GT47"/>
</dbReference>
<evidence type="ECO:0000259" key="8">
    <source>
        <dbReference type="Pfam" id="PF03016"/>
    </source>
</evidence>
<dbReference type="PANTHER" id="PTHR11062:SF50">
    <property type="entry name" value="ARABINOSYLTRANSFERASE ARAD1-RELATED"/>
    <property type="match status" value="1"/>
</dbReference>
<dbReference type="Gramene" id="KCW75494">
    <property type="protein sequence ID" value="KCW75494"/>
    <property type="gene ID" value="EUGRSUZ_E04252"/>
</dbReference>
<evidence type="ECO:0000256" key="3">
    <source>
        <dbReference type="ARBA" id="ARBA00022676"/>
    </source>
</evidence>
<keyword evidence="7" id="KW-1133">Transmembrane helix</keyword>
<gene>
    <name evidence="9" type="ORF">EUGRSUZ_E04252</name>
</gene>
<keyword evidence="5" id="KW-0333">Golgi apparatus</keyword>
<evidence type="ECO:0000256" key="7">
    <source>
        <dbReference type="SAM" id="Phobius"/>
    </source>
</evidence>
<dbReference type="KEGG" id="egr:104445795"/>
<accession>A0A059CB93</accession>
<feature type="region of interest" description="Disordered" evidence="6">
    <location>
        <begin position="1"/>
        <end position="36"/>
    </location>
</feature>
<dbReference type="InterPro" id="IPR004263">
    <property type="entry name" value="Exostosin"/>
</dbReference>
<evidence type="ECO:0000256" key="2">
    <source>
        <dbReference type="ARBA" id="ARBA00010271"/>
    </source>
</evidence>
<protein>
    <recommendedName>
        <fullName evidence="8">Exostosin GT47 domain-containing protein</fullName>
    </recommendedName>
</protein>
<dbReference type="PANTHER" id="PTHR11062">
    <property type="entry name" value="EXOSTOSIN HEPARAN SULFATE GLYCOSYLTRANSFERASE -RELATED"/>
    <property type="match status" value="1"/>
</dbReference>
<evidence type="ECO:0000256" key="1">
    <source>
        <dbReference type="ARBA" id="ARBA00004323"/>
    </source>
</evidence>
<keyword evidence="7" id="KW-0472">Membrane</keyword>
<dbReference type="InParanoid" id="A0A059CB93"/>
<dbReference type="STRING" id="71139.A0A059CB93"/>
<feature type="compositionally biased region" description="Low complexity" evidence="6">
    <location>
        <begin position="17"/>
        <end position="28"/>
    </location>
</feature>
<dbReference type="GO" id="GO:0000139">
    <property type="term" value="C:Golgi membrane"/>
    <property type="evidence" value="ECO:0007669"/>
    <property type="project" value="UniProtKB-SubCell"/>
</dbReference>
<evidence type="ECO:0000256" key="6">
    <source>
        <dbReference type="SAM" id="MobiDB-lite"/>
    </source>
</evidence>
<keyword evidence="7" id="KW-0812">Transmembrane</keyword>
<organism evidence="9">
    <name type="scientific">Eucalyptus grandis</name>
    <name type="common">Flooded gum</name>
    <dbReference type="NCBI Taxonomy" id="71139"/>
    <lineage>
        <taxon>Eukaryota</taxon>
        <taxon>Viridiplantae</taxon>
        <taxon>Streptophyta</taxon>
        <taxon>Embryophyta</taxon>
        <taxon>Tracheophyta</taxon>
        <taxon>Spermatophyta</taxon>
        <taxon>Magnoliopsida</taxon>
        <taxon>eudicotyledons</taxon>
        <taxon>Gunneridae</taxon>
        <taxon>Pentapetalae</taxon>
        <taxon>rosids</taxon>
        <taxon>malvids</taxon>
        <taxon>Myrtales</taxon>
        <taxon>Myrtaceae</taxon>
        <taxon>Myrtoideae</taxon>
        <taxon>Eucalypteae</taxon>
        <taxon>Eucalyptus</taxon>
    </lineage>
</organism>
<dbReference type="OrthoDB" id="1924787at2759"/>
<dbReference type="Pfam" id="PF03016">
    <property type="entry name" value="Exostosin_GT47"/>
    <property type="match status" value="1"/>
</dbReference>
<proteinExistence type="inferred from homology"/>
<name>A0A059CB93_EUCGR</name>
<sequence>MSERSAKSRKPKPTSPPSNAIPTSSSSPNPAPQPSLPIPMARKSSLLKQALILVLLLLALYAFFTSFLNPDPKIDPSLRIQRRSGEDHGEFPAKAPPLLPAKVFMYDVPERFTYGVIREHSAARGGAHVADVSALKYPGHQHMAEWYLFADLNRPELERAQAGSPVARVTDPEEADLFYVPVFSSLSLIVNQGRPPGTDPTYSDEEMQEELVKWLEGQEYWKRNNGRDHIIIAQDPNALYRVVDRLKNAILLVSDFGRLKPDQASLVKDVILPYSHRINTYNGDVGIEKRKTLLFFMGNRFRKEGGKIRDLLFQILEDEEDVVMKHGAQSRESRRAASQGMHTSKFCLNPAGDTPSACRLFDAIVSLCIPVIVSDSIELPFEDVIDYRKIAIFVDTATSLKRGFLVKLLRKVRTEKILEYQKELKEVKRFFEYGDPNGTVKEIWRQISQKLPLIKLMINRDKRIVKRDMSEPDCSCICSNQTGVISTL</sequence>
<comment type="similarity">
    <text evidence="2">Belongs to the glycosyltransferase 47 family.</text>
</comment>
<feature type="transmembrane region" description="Helical" evidence="7">
    <location>
        <begin position="50"/>
        <end position="68"/>
    </location>
</feature>
<dbReference type="eggNOG" id="KOG1021">
    <property type="taxonomic scope" value="Eukaryota"/>
</dbReference>
<evidence type="ECO:0000256" key="4">
    <source>
        <dbReference type="ARBA" id="ARBA00022968"/>
    </source>
</evidence>
<feature type="domain" description="Exostosin GT47" evidence="8">
    <location>
        <begin position="101"/>
        <end position="407"/>
    </location>
</feature>
<keyword evidence="4" id="KW-0735">Signal-anchor</keyword>
<keyword evidence="3" id="KW-0808">Transferase</keyword>